<dbReference type="InterPro" id="IPR026699">
    <property type="entry name" value="Exosome_RNA_bind1/RRP40/RRP4"/>
</dbReference>
<dbReference type="SUPFAM" id="SSF54791">
    <property type="entry name" value="Eukaryotic type KH-domain (KH-domain type I)"/>
    <property type="match status" value="1"/>
</dbReference>
<feature type="domain" description="Exosome complex exonuclease Rrp40 N-terminal" evidence="12">
    <location>
        <begin position="28"/>
        <end position="64"/>
    </location>
</feature>
<dbReference type="GO" id="GO:0071051">
    <property type="term" value="P:poly(A)-dependent snoRNA 3'-end processing"/>
    <property type="evidence" value="ECO:0007669"/>
    <property type="project" value="TreeGrafter"/>
</dbReference>
<dbReference type="GO" id="GO:0034475">
    <property type="term" value="P:U4 snRNA 3'-end processing"/>
    <property type="evidence" value="ECO:0007669"/>
    <property type="project" value="TreeGrafter"/>
</dbReference>
<comment type="subcellular location">
    <subcellularLocation>
        <location evidence="1">Cytoplasm</location>
    </subcellularLocation>
    <subcellularLocation>
        <location evidence="2">Nucleus</location>
        <location evidence="2">Nucleolus</location>
    </subcellularLocation>
</comment>
<dbReference type="Gene3D" id="3.30.1370.10">
    <property type="entry name" value="K Homology domain, type 1"/>
    <property type="match status" value="1"/>
</dbReference>
<dbReference type="GO" id="GO:0071034">
    <property type="term" value="P:CUT catabolic process"/>
    <property type="evidence" value="ECO:0007669"/>
    <property type="project" value="TreeGrafter"/>
</dbReference>
<keyword evidence="8" id="KW-0539">Nucleus</keyword>
<dbReference type="Gene3D" id="2.40.50.100">
    <property type="match status" value="1"/>
</dbReference>
<evidence type="ECO:0000256" key="6">
    <source>
        <dbReference type="ARBA" id="ARBA00022835"/>
    </source>
</evidence>
<dbReference type="GO" id="GO:0003723">
    <property type="term" value="F:RNA binding"/>
    <property type="evidence" value="ECO:0007669"/>
    <property type="project" value="UniProtKB-KW"/>
</dbReference>
<dbReference type="Gene3D" id="2.40.50.140">
    <property type="entry name" value="Nucleic acid-binding proteins"/>
    <property type="match status" value="1"/>
</dbReference>
<dbReference type="GO" id="GO:0071035">
    <property type="term" value="P:nuclear polyadenylation-dependent rRNA catabolic process"/>
    <property type="evidence" value="ECO:0007669"/>
    <property type="project" value="TreeGrafter"/>
</dbReference>
<evidence type="ECO:0000313" key="14">
    <source>
        <dbReference type="Proteomes" id="UP001329430"/>
    </source>
</evidence>
<dbReference type="GO" id="GO:0071038">
    <property type="term" value="P:TRAMP-dependent tRNA surveillance pathway"/>
    <property type="evidence" value="ECO:0007669"/>
    <property type="project" value="TreeGrafter"/>
</dbReference>
<feature type="domain" description="K Homology" evidence="11">
    <location>
        <begin position="152"/>
        <end position="199"/>
    </location>
</feature>
<dbReference type="InterPro" id="IPR004088">
    <property type="entry name" value="KH_dom_type_1"/>
</dbReference>
<evidence type="ECO:0000259" key="12">
    <source>
        <dbReference type="Pfam" id="PF18311"/>
    </source>
</evidence>
<dbReference type="SUPFAM" id="SSF110324">
    <property type="entry name" value="Ribosomal L27 protein-like"/>
    <property type="match status" value="1"/>
</dbReference>
<dbReference type="GO" id="GO:0005730">
    <property type="term" value="C:nucleolus"/>
    <property type="evidence" value="ECO:0007669"/>
    <property type="project" value="UniProtKB-SubCell"/>
</dbReference>
<comment type="similarity">
    <text evidence="3">Belongs to the RRP40 family.</text>
</comment>
<dbReference type="Proteomes" id="UP001329430">
    <property type="component" value="Chromosome 7"/>
</dbReference>
<dbReference type="InterPro" id="IPR041054">
    <property type="entry name" value="Rrp40_N_euk"/>
</dbReference>
<evidence type="ECO:0000256" key="8">
    <source>
        <dbReference type="ARBA" id="ARBA00023242"/>
    </source>
</evidence>
<evidence type="ECO:0000256" key="1">
    <source>
        <dbReference type="ARBA" id="ARBA00004496"/>
    </source>
</evidence>
<accession>A0AAN7ZG72</accession>
<organism evidence="13 14">
    <name type="scientific">Pyrocoelia pectoralis</name>
    <dbReference type="NCBI Taxonomy" id="417401"/>
    <lineage>
        <taxon>Eukaryota</taxon>
        <taxon>Metazoa</taxon>
        <taxon>Ecdysozoa</taxon>
        <taxon>Arthropoda</taxon>
        <taxon>Hexapoda</taxon>
        <taxon>Insecta</taxon>
        <taxon>Pterygota</taxon>
        <taxon>Neoptera</taxon>
        <taxon>Endopterygota</taxon>
        <taxon>Coleoptera</taxon>
        <taxon>Polyphaga</taxon>
        <taxon>Elateriformia</taxon>
        <taxon>Elateroidea</taxon>
        <taxon>Lampyridae</taxon>
        <taxon>Lampyrinae</taxon>
        <taxon>Pyrocoelia</taxon>
    </lineage>
</organism>
<dbReference type="PANTHER" id="PTHR21321:SF1">
    <property type="entry name" value="EXOSOME COMPLEX COMPONENT RRP40"/>
    <property type="match status" value="1"/>
</dbReference>
<dbReference type="PANTHER" id="PTHR21321">
    <property type="entry name" value="PNAS-3 RELATED"/>
    <property type="match status" value="1"/>
</dbReference>
<evidence type="ECO:0000256" key="7">
    <source>
        <dbReference type="ARBA" id="ARBA00022884"/>
    </source>
</evidence>
<evidence type="ECO:0000256" key="2">
    <source>
        <dbReference type="ARBA" id="ARBA00004604"/>
    </source>
</evidence>
<dbReference type="InterPro" id="IPR012340">
    <property type="entry name" value="NA-bd_OB-fold"/>
</dbReference>
<dbReference type="FunFam" id="2.40.50.140:FF:000112">
    <property type="entry name" value="Exosome complex component RRP40"/>
    <property type="match status" value="1"/>
</dbReference>
<dbReference type="GO" id="GO:0010468">
    <property type="term" value="P:regulation of gene expression"/>
    <property type="evidence" value="ECO:0007669"/>
    <property type="project" value="UniProtKB-ARBA"/>
</dbReference>
<protein>
    <recommendedName>
        <fullName evidence="10">Exosome complex component RRP40</fullName>
    </recommendedName>
    <alternativeName>
        <fullName evidence="9">Ribosomal RNA-processing protein 40</fullName>
    </alternativeName>
</protein>
<dbReference type="InterPro" id="IPR049469">
    <property type="entry name" value="RRP40_KH-I"/>
</dbReference>
<dbReference type="Pfam" id="PF21262">
    <property type="entry name" value="RRP40_S1"/>
    <property type="match status" value="1"/>
</dbReference>
<dbReference type="CDD" id="cd22526">
    <property type="entry name" value="KH-I_Rrp40"/>
    <property type="match status" value="1"/>
</dbReference>
<dbReference type="EMBL" id="JAVRBK010000007">
    <property type="protein sequence ID" value="KAK5641242.1"/>
    <property type="molecule type" value="Genomic_DNA"/>
</dbReference>
<keyword evidence="4" id="KW-0963">Cytoplasm</keyword>
<dbReference type="Pfam" id="PF18311">
    <property type="entry name" value="Rrp40_N"/>
    <property type="match status" value="1"/>
</dbReference>
<evidence type="ECO:0000256" key="10">
    <source>
        <dbReference type="ARBA" id="ARBA00069899"/>
    </source>
</evidence>
<sequence length="229" mass="25303">MSIKIGEFVFPGDVLRDLTVVNGVILKGPGLHSHEEPNCLLVTRAGILCFKSPNTYWIDGQQKRYYPKRGDLVVGIIKKTGNICKVDIGSSELSSLSMLSFEGATKKQKPDLQVGDIVYAKLLSAHREMESELVCIDSYYKAGKLGPLSNDGFIMNISLNFVNRILDINCPLLKTLGQKYVFEIAIGMNGKVWINAKKTKDILNLMNALLAAEQESNSNIIKACKQYAS</sequence>
<dbReference type="GO" id="GO:0000177">
    <property type="term" value="C:cytoplasmic exosome (RNase complex)"/>
    <property type="evidence" value="ECO:0007669"/>
    <property type="project" value="TreeGrafter"/>
</dbReference>
<proteinExistence type="inferred from homology"/>
<comment type="caution">
    <text evidence="13">The sequence shown here is derived from an EMBL/GenBank/DDBJ whole genome shotgun (WGS) entry which is preliminary data.</text>
</comment>
<keyword evidence="14" id="KW-1185">Reference proteome</keyword>
<dbReference type="SUPFAM" id="SSF50249">
    <property type="entry name" value="Nucleic acid-binding proteins"/>
    <property type="match status" value="1"/>
</dbReference>
<dbReference type="InterPro" id="IPR037319">
    <property type="entry name" value="Rrp40_S1"/>
</dbReference>
<reference evidence="13 14" key="1">
    <citation type="journal article" date="2024" name="Insects">
        <title>An Improved Chromosome-Level Genome Assembly of the Firefly Pyrocoelia pectoralis.</title>
        <authorList>
            <person name="Fu X."/>
            <person name="Meyer-Rochow V.B."/>
            <person name="Ballantyne L."/>
            <person name="Zhu X."/>
        </authorList>
    </citation>
    <scope>NUCLEOTIDE SEQUENCE [LARGE SCALE GENOMIC DNA]</scope>
    <source>
        <strain evidence="13">XCY_ONT2</strain>
    </source>
</reference>
<name>A0AAN7ZG72_9COLE</name>
<dbReference type="FunFam" id="3.30.1370.10:FF:000038">
    <property type="entry name" value="exosome complex component RRP40"/>
    <property type="match status" value="1"/>
</dbReference>
<dbReference type="InterPro" id="IPR036612">
    <property type="entry name" value="KH_dom_type_1_sf"/>
</dbReference>
<evidence type="ECO:0000256" key="5">
    <source>
        <dbReference type="ARBA" id="ARBA00022552"/>
    </source>
</evidence>
<evidence type="ECO:0000256" key="4">
    <source>
        <dbReference type="ARBA" id="ARBA00022490"/>
    </source>
</evidence>
<keyword evidence="6" id="KW-0271">Exosome</keyword>
<evidence type="ECO:0000256" key="3">
    <source>
        <dbReference type="ARBA" id="ARBA00007841"/>
    </source>
</evidence>
<dbReference type="Pfam" id="PF15985">
    <property type="entry name" value="KH_6"/>
    <property type="match status" value="1"/>
</dbReference>
<evidence type="ECO:0000256" key="9">
    <source>
        <dbReference type="ARBA" id="ARBA00030615"/>
    </source>
</evidence>
<dbReference type="GO" id="GO:0000467">
    <property type="term" value="P:exonucleolytic trimming to generate mature 3'-end of 5.8S rRNA from tricistronic rRNA transcript (SSU-rRNA, 5.8S rRNA, LSU-rRNA)"/>
    <property type="evidence" value="ECO:0007669"/>
    <property type="project" value="TreeGrafter"/>
</dbReference>
<dbReference type="AlphaFoldDB" id="A0AAN7ZG72"/>
<dbReference type="GO" id="GO:0000176">
    <property type="term" value="C:nuclear exosome (RNase complex)"/>
    <property type="evidence" value="ECO:0007669"/>
    <property type="project" value="TreeGrafter"/>
</dbReference>
<keyword evidence="7" id="KW-0694">RNA-binding</keyword>
<gene>
    <name evidence="13" type="ORF">RI129_009789</name>
</gene>
<dbReference type="CDD" id="cd05790">
    <property type="entry name" value="S1_Rrp40"/>
    <property type="match status" value="1"/>
</dbReference>
<keyword evidence="5" id="KW-0698">rRNA processing</keyword>
<evidence type="ECO:0000259" key="11">
    <source>
        <dbReference type="Pfam" id="PF15985"/>
    </source>
</evidence>
<evidence type="ECO:0000313" key="13">
    <source>
        <dbReference type="EMBL" id="KAK5641242.1"/>
    </source>
</evidence>